<gene>
    <name evidence="1" type="ORF">D4N35_010725</name>
</gene>
<evidence type="ECO:0000313" key="2">
    <source>
        <dbReference type="Proteomes" id="UP000273811"/>
    </source>
</evidence>
<evidence type="ECO:0000313" key="1">
    <source>
        <dbReference type="EMBL" id="RWR09276.1"/>
    </source>
</evidence>
<protein>
    <submittedName>
        <fullName evidence="1">Uncharacterized protein</fullName>
    </submittedName>
</protein>
<dbReference type="RefSeq" id="WP_120073378.1">
    <property type="nucleotide sequence ID" value="NZ_CP126113.1"/>
</dbReference>
<proteinExistence type="predicted"/>
<keyword evidence="2" id="KW-1185">Reference proteome</keyword>
<sequence>MKKIEGYAAELMKDIIYDGESVLEIEGKRYHITFFEEPETTVNEDIETDPELKGKLIQAKREIKDGHVFSTVDVLKMIDRGEI</sequence>
<name>A0A443IQP3_9BACI</name>
<accession>A0A443IQP3</accession>
<organism evidence="1 2">
    <name type="scientific">Siminovitchia fortis</name>
    <dbReference type="NCBI Taxonomy" id="254758"/>
    <lineage>
        <taxon>Bacteria</taxon>
        <taxon>Bacillati</taxon>
        <taxon>Bacillota</taxon>
        <taxon>Bacilli</taxon>
        <taxon>Bacillales</taxon>
        <taxon>Bacillaceae</taxon>
        <taxon>Siminovitchia</taxon>
    </lineage>
</organism>
<comment type="caution">
    <text evidence="1">The sequence shown here is derived from an EMBL/GenBank/DDBJ whole genome shotgun (WGS) entry which is preliminary data.</text>
</comment>
<dbReference type="Proteomes" id="UP000273811">
    <property type="component" value="Unassembled WGS sequence"/>
</dbReference>
<dbReference type="OrthoDB" id="2969687at2"/>
<reference evidence="1" key="1">
    <citation type="submission" date="2018-12" db="EMBL/GenBank/DDBJ databases">
        <authorList>
            <person name="Sun L."/>
            <person name="Chen Z."/>
        </authorList>
    </citation>
    <scope>NUCLEOTIDE SEQUENCE [LARGE SCALE GENOMIC DNA]</scope>
    <source>
        <strain evidence="1">DSM 16012</strain>
    </source>
</reference>
<dbReference type="EMBL" id="QYTU02000022">
    <property type="protein sequence ID" value="RWR09276.1"/>
    <property type="molecule type" value="Genomic_DNA"/>
</dbReference>
<dbReference type="AlphaFoldDB" id="A0A443IQP3"/>